<comment type="caution">
    <text evidence="1">The sequence shown here is derived from an EMBL/GenBank/DDBJ whole genome shotgun (WGS) entry which is preliminary data.</text>
</comment>
<protein>
    <submittedName>
        <fullName evidence="1">Uncharacterized protein</fullName>
    </submittedName>
</protein>
<dbReference type="EMBL" id="VCKY01000273">
    <property type="protein sequence ID" value="TMR08739.1"/>
    <property type="molecule type" value="Genomic_DNA"/>
</dbReference>
<reference evidence="1 2" key="1">
    <citation type="submission" date="2019-05" db="EMBL/GenBank/DDBJ databases">
        <title>Draft genome sequence of Nonomuraea turkmeniaca DSM 43926.</title>
        <authorList>
            <person name="Saricaoglu S."/>
            <person name="Isik K."/>
        </authorList>
    </citation>
    <scope>NUCLEOTIDE SEQUENCE [LARGE SCALE GENOMIC DNA]</scope>
    <source>
        <strain evidence="1 2">DSM 43926</strain>
    </source>
</reference>
<proteinExistence type="predicted"/>
<sequence length="178" mass="19147">MTALPVAGDSVAMASWRSSKILKVVLAAVLAAGTVPLVSSAAHAVAPCSGSRVGRHPVKDGRLVLGYVDLYYASNGYNCALLQAKKYRGTPQTALLRQHLSVSLLACPRSPALRRECMETPLPPARHGDSDSGTYRFYAGPVKVYGRDRCVRWRGEVRIYEARTLAHRGVVDDGGHCG</sequence>
<organism evidence="1 2">
    <name type="scientific">Nonomuraea turkmeniaca</name>
    <dbReference type="NCBI Taxonomy" id="103838"/>
    <lineage>
        <taxon>Bacteria</taxon>
        <taxon>Bacillati</taxon>
        <taxon>Actinomycetota</taxon>
        <taxon>Actinomycetes</taxon>
        <taxon>Streptosporangiales</taxon>
        <taxon>Streptosporangiaceae</taxon>
        <taxon>Nonomuraea</taxon>
    </lineage>
</organism>
<keyword evidence="2" id="KW-1185">Reference proteome</keyword>
<dbReference type="AlphaFoldDB" id="A0A5S4EYQ7"/>
<evidence type="ECO:0000313" key="1">
    <source>
        <dbReference type="EMBL" id="TMR08739.1"/>
    </source>
</evidence>
<dbReference type="Proteomes" id="UP000309128">
    <property type="component" value="Unassembled WGS sequence"/>
</dbReference>
<evidence type="ECO:0000313" key="2">
    <source>
        <dbReference type="Proteomes" id="UP000309128"/>
    </source>
</evidence>
<name>A0A5S4EYQ7_9ACTN</name>
<dbReference type="RefSeq" id="WP_170223650.1">
    <property type="nucleotide sequence ID" value="NZ_VCKY01000273.1"/>
</dbReference>
<accession>A0A5S4EYQ7</accession>
<gene>
    <name evidence="1" type="ORF">ETD86_46505</name>
</gene>